<evidence type="ECO:0000313" key="5">
    <source>
        <dbReference type="EMBL" id="KKU89823.1"/>
    </source>
</evidence>
<dbReference type="InterPro" id="IPR036388">
    <property type="entry name" value="WH-like_DNA-bd_sf"/>
</dbReference>
<dbReference type="InterPro" id="IPR036637">
    <property type="entry name" value="Phosphohistidine_dom_sf"/>
</dbReference>
<dbReference type="PANTHER" id="PTHR43030:SF1">
    <property type="entry name" value="PHOSPHOENOLPYRUVATE SYNTHASE"/>
    <property type="match status" value="1"/>
</dbReference>
<dbReference type="GO" id="GO:0003700">
    <property type="term" value="F:DNA-binding transcription factor activity"/>
    <property type="evidence" value="ECO:0007669"/>
    <property type="project" value="InterPro"/>
</dbReference>
<dbReference type="GO" id="GO:0008986">
    <property type="term" value="F:pyruvate, water dikinase activity"/>
    <property type="evidence" value="ECO:0007669"/>
    <property type="project" value="InterPro"/>
</dbReference>
<comment type="caution">
    <text evidence="5">The sequence shown here is derived from an EMBL/GenBank/DDBJ whole genome shotgun (WGS) entry which is preliminary data.</text>
</comment>
<proteinExistence type="inferred from homology"/>
<dbReference type="GO" id="GO:0005524">
    <property type="term" value="F:ATP binding"/>
    <property type="evidence" value="ECO:0007669"/>
    <property type="project" value="UniProtKB-KW"/>
</dbReference>
<dbReference type="SUPFAM" id="SSF52009">
    <property type="entry name" value="Phosphohistidine domain"/>
    <property type="match status" value="1"/>
</dbReference>
<reference evidence="5 6" key="1">
    <citation type="journal article" date="2015" name="Nature">
        <title>rRNA introns, odd ribosomes, and small enigmatic genomes across a large radiation of phyla.</title>
        <authorList>
            <person name="Brown C.T."/>
            <person name="Hug L.A."/>
            <person name="Thomas B.C."/>
            <person name="Sharon I."/>
            <person name="Castelle C.J."/>
            <person name="Singh A."/>
            <person name="Wilkins M.J."/>
            <person name="Williams K.H."/>
            <person name="Banfield J.F."/>
        </authorList>
    </citation>
    <scope>NUCLEOTIDE SEQUENCE [LARGE SCALE GENOMIC DNA]</scope>
</reference>
<keyword evidence="2" id="KW-0547">Nucleotide-binding</keyword>
<dbReference type="PANTHER" id="PTHR43030">
    <property type="entry name" value="PHOSPHOENOLPYRUVATE SYNTHASE"/>
    <property type="match status" value="1"/>
</dbReference>
<dbReference type="SMART" id="SM00418">
    <property type="entry name" value="HTH_ARSR"/>
    <property type="match status" value="1"/>
</dbReference>
<organism evidence="5 6">
    <name type="scientific">Candidatus Yanofskybacteria bacterium GW2011_GWA1_48_10</name>
    <dbReference type="NCBI Taxonomy" id="1619022"/>
    <lineage>
        <taxon>Bacteria</taxon>
        <taxon>Candidatus Yanofskyibacteriota</taxon>
    </lineage>
</organism>
<sequence length="507" mass="57801">MSGDSALDKLFGSSSRVKILKLLLDNEGKQLRVNEIIRKSGVNARLASSELKKLAEIGLLAAQPSGNSLLYGVNTNSAFANPLKEIMAEHEWYEWERPSRIHHLMFSLEGGLRPMKDYFGVCIPEAHLVFNYDNVIWFFKLSGFLNVGKELVEIYKKRKNQIWDDFEKTSSTLWTHKDYRSFYSNYIDFWKIGWISDCISMYLDTFLKSGECLVAREKSFTDEYEDRLWDLVRKAQKEEIENINVQPIIDDYFWIRNSYLGIHRITKEEILIEVKKRLGKKRAQSQPVKDPKSLPPDLIEIGKDMIHFQDIRKKRMMMAAYYLHEFLKKIGARYNLSPTLMDQSLPSEVLDITRKMPGIAEELKLRQRCCTIVAGLSTQLQVYSGQMIFPAGVERRSKFEIRGHVACGGKTIGRVKIVSGIGDISKVNHGDVIVSPMTTPDLMPAIRRCVAIVTNFGGVTCHAAIIAREYNIPCIVGTNNATELLRDEDFVEVDADNGVVRVLQSAG</sequence>
<evidence type="ECO:0000313" key="6">
    <source>
        <dbReference type="Proteomes" id="UP000034403"/>
    </source>
</evidence>
<dbReference type="Gene3D" id="3.50.30.10">
    <property type="entry name" value="Phosphohistidine domain"/>
    <property type="match status" value="1"/>
</dbReference>
<dbReference type="CDD" id="cd00090">
    <property type="entry name" value="HTH_ARSR"/>
    <property type="match status" value="1"/>
</dbReference>
<dbReference type="SUPFAM" id="SSF46785">
    <property type="entry name" value="Winged helix' DNA-binding domain"/>
    <property type="match status" value="1"/>
</dbReference>
<dbReference type="InterPro" id="IPR018274">
    <property type="entry name" value="PEP_util_AS"/>
</dbReference>
<keyword evidence="5" id="KW-0808">Transferase</keyword>
<dbReference type="InterPro" id="IPR006319">
    <property type="entry name" value="PEP_synth"/>
</dbReference>
<keyword evidence="3" id="KW-0067">ATP-binding</keyword>
<gene>
    <name evidence="5" type="ORF">UY20_C0004G0005</name>
</gene>
<dbReference type="PROSITE" id="PS00370">
    <property type="entry name" value="PEP_ENZYMES_PHOS_SITE"/>
    <property type="match status" value="1"/>
</dbReference>
<evidence type="ECO:0000256" key="2">
    <source>
        <dbReference type="ARBA" id="ARBA00022741"/>
    </source>
</evidence>
<dbReference type="Pfam" id="PF00391">
    <property type="entry name" value="PEP-utilizers"/>
    <property type="match status" value="1"/>
</dbReference>
<dbReference type="InterPro" id="IPR001845">
    <property type="entry name" value="HTH_ArsR_DNA-bd_dom"/>
</dbReference>
<dbReference type="EMBL" id="LCPC01000004">
    <property type="protein sequence ID" value="KKU89823.1"/>
    <property type="molecule type" value="Genomic_DNA"/>
</dbReference>
<dbReference type="InterPro" id="IPR008279">
    <property type="entry name" value="PEP-util_enz_mobile_dom"/>
</dbReference>
<keyword evidence="5" id="KW-0670">Pyruvate</keyword>
<name>A0A0G1WHL7_9BACT</name>
<dbReference type="Gene3D" id="1.10.10.10">
    <property type="entry name" value="Winged helix-like DNA-binding domain superfamily/Winged helix DNA-binding domain"/>
    <property type="match status" value="1"/>
</dbReference>
<evidence type="ECO:0000256" key="3">
    <source>
        <dbReference type="ARBA" id="ARBA00022840"/>
    </source>
</evidence>
<comment type="similarity">
    <text evidence="1">Belongs to the PEP-utilizing enzyme family.</text>
</comment>
<protein>
    <submittedName>
        <fullName evidence="5">Phosphoenolpyruvate synthase/pyruvate phosphate dikinase</fullName>
    </submittedName>
</protein>
<evidence type="ECO:0000259" key="4">
    <source>
        <dbReference type="PROSITE" id="PS50987"/>
    </source>
</evidence>
<accession>A0A0G1WHL7</accession>
<dbReference type="Proteomes" id="UP000034403">
    <property type="component" value="Unassembled WGS sequence"/>
</dbReference>
<feature type="domain" description="HTH arsR-type" evidence="4">
    <location>
        <begin position="1"/>
        <end position="95"/>
    </location>
</feature>
<evidence type="ECO:0000256" key="1">
    <source>
        <dbReference type="ARBA" id="ARBA00007837"/>
    </source>
</evidence>
<dbReference type="InterPro" id="IPR011991">
    <property type="entry name" value="ArsR-like_HTH"/>
</dbReference>
<dbReference type="PROSITE" id="PS50987">
    <property type="entry name" value="HTH_ARSR_2"/>
    <property type="match status" value="1"/>
</dbReference>
<dbReference type="InterPro" id="IPR036390">
    <property type="entry name" value="WH_DNA-bd_sf"/>
</dbReference>
<dbReference type="AlphaFoldDB" id="A0A0G1WHL7"/>
<dbReference type="PATRIC" id="fig|1619022.3.peg.153"/>
<keyword evidence="5" id="KW-0418">Kinase</keyword>